<dbReference type="Proteomes" id="UP000607653">
    <property type="component" value="Unassembled WGS sequence"/>
</dbReference>
<reference evidence="1 2" key="1">
    <citation type="journal article" date="2020" name="Mol. Biol. Evol.">
        <title>Distinct Expression and Methylation Patterns for Genes with Different Fates following a Single Whole-Genome Duplication in Flowering Plants.</title>
        <authorList>
            <person name="Shi T."/>
            <person name="Rahmani R.S."/>
            <person name="Gugger P.F."/>
            <person name="Wang M."/>
            <person name="Li H."/>
            <person name="Zhang Y."/>
            <person name="Li Z."/>
            <person name="Wang Q."/>
            <person name="Van de Peer Y."/>
            <person name="Marchal K."/>
            <person name="Chen J."/>
        </authorList>
    </citation>
    <scope>NUCLEOTIDE SEQUENCE [LARGE SCALE GENOMIC DNA]</scope>
    <source>
        <tissue evidence="1">Leaf</tissue>
    </source>
</reference>
<keyword evidence="2" id="KW-1185">Reference proteome</keyword>
<sequence>MAALCSETWSPFDDSITPVLKGSCRIQGPVDEVEHDNQKNTVGILNV</sequence>
<name>A0A822XF48_NELNU</name>
<proteinExistence type="predicted"/>
<dbReference type="AlphaFoldDB" id="A0A822XF48"/>
<evidence type="ECO:0000313" key="2">
    <source>
        <dbReference type="Proteomes" id="UP000607653"/>
    </source>
</evidence>
<comment type="caution">
    <text evidence="1">The sequence shown here is derived from an EMBL/GenBank/DDBJ whole genome shotgun (WGS) entry which is preliminary data.</text>
</comment>
<accession>A0A822XF48</accession>
<evidence type="ECO:0000313" key="1">
    <source>
        <dbReference type="EMBL" id="DAD18283.1"/>
    </source>
</evidence>
<gene>
    <name evidence="1" type="ORF">HUJ06_019746</name>
</gene>
<organism evidence="1 2">
    <name type="scientific">Nelumbo nucifera</name>
    <name type="common">Sacred lotus</name>
    <dbReference type="NCBI Taxonomy" id="4432"/>
    <lineage>
        <taxon>Eukaryota</taxon>
        <taxon>Viridiplantae</taxon>
        <taxon>Streptophyta</taxon>
        <taxon>Embryophyta</taxon>
        <taxon>Tracheophyta</taxon>
        <taxon>Spermatophyta</taxon>
        <taxon>Magnoliopsida</taxon>
        <taxon>Proteales</taxon>
        <taxon>Nelumbonaceae</taxon>
        <taxon>Nelumbo</taxon>
    </lineage>
</organism>
<dbReference type="EMBL" id="DUZY01000001">
    <property type="protein sequence ID" value="DAD18283.1"/>
    <property type="molecule type" value="Genomic_DNA"/>
</dbReference>
<protein>
    <submittedName>
        <fullName evidence="1">Uncharacterized protein</fullName>
    </submittedName>
</protein>